<evidence type="ECO:0000256" key="1">
    <source>
        <dbReference type="SAM" id="MobiDB-lite"/>
    </source>
</evidence>
<dbReference type="Proteomes" id="UP000288168">
    <property type="component" value="Unassembled WGS sequence"/>
</dbReference>
<dbReference type="Pfam" id="PF25485">
    <property type="entry name" value="DUF7908"/>
    <property type="match status" value="1"/>
</dbReference>
<feature type="compositionally biased region" description="Basic and acidic residues" evidence="1">
    <location>
        <begin position="49"/>
        <end position="60"/>
    </location>
</feature>
<protein>
    <recommendedName>
        <fullName evidence="3">DUF7908 domain-containing protein</fullName>
    </recommendedName>
</protein>
<feature type="compositionally biased region" description="Polar residues" evidence="1">
    <location>
        <begin position="349"/>
        <end position="389"/>
    </location>
</feature>
<dbReference type="AlphaFoldDB" id="A0A428Q5F0"/>
<feature type="region of interest" description="Disordered" evidence="1">
    <location>
        <begin position="580"/>
        <end position="599"/>
    </location>
</feature>
<keyword evidence="5" id="KW-1185">Reference proteome</keyword>
<organism evidence="4 5">
    <name type="scientific">Fusarium duplospermum</name>
    <dbReference type="NCBI Taxonomy" id="1325734"/>
    <lineage>
        <taxon>Eukaryota</taxon>
        <taxon>Fungi</taxon>
        <taxon>Dikarya</taxon>
        <taxon>Ascomycota</taxon>
        <taxon>Pezizomycotina</taxon>
        <taxon>Sordariomycetes</taxon>
        <taxon>Hypocreomycetidae</taxon>
        <taxon>Hypocreales</taxon>
        <taxon>Nectriaceae</taxon>
        <taxon>Fusarium</taxon>
        <taxon>Fusarium solani species complex</taxon>
    </lineage>
</organism>
<dbReference type="InterPro" id="IPR057230">
    <property type="entry name" value="DUF7908"/>
</dbReference>
<proteinExistence type="predicted"/>
<feature type="domain" description="DUF7908" evidence="3">
    <location>
        <begin position="173"/>
        <end position="298"/>
    </location>
</feature>
<feature type="compositionally biased region" description="Polar residues" evidence="1">
    <location>
        <begin position="90"/>
        <end position="99"/>
    </location>
</feature>
<evidence type="ECO:0000313" key="5">
    <source>
        <dbReference type="Proteomes" id="UP000288168"/>
    </source>
</evidence>
<dbReference type="STRING" id="1325734.A0A428Q5F0"/>
<reference evidence="4 5" key="1">
    <citation type="submission" date="2017-06" db="EMBL/GenBank/DDBJ databases">
        <title>Comparative genomic analysis of Ambrosia Fusariam Clade fungi.</title>
        <authorList>
            <person name="Stajich J.E."/>
            <person name="Carrillo J."/>
            <person name="Kijimoto T."/>
            <person name="Eskalen A."/>
            <person name="O'Donnell K."/>
            <person name="Kasson M."/>
        </authorList>
    </citation>
    <scope>NUCLEOTIDE SEQUENCE [LARGE SCALE GENOMIC DNA]</scope>
    <source>
        <strain evidence="4 5">NRRL62584</strain>
    </source>
</reference>
<keyword evidence="2" id="KW-0732">Signal</keyword>
<evidence type="ECO:0000256" key="2">
    <source>
        <dbReference type="SAM" id="SignalP"/>
    </source>
</evidence>
<accession>A0A428Q5F0</accession>
<feature type="signal peptide" evidence="2">
    <location>
        <begin position="1"/>
        <end position="19"/>
    </location>
</feature>
<name>A0A428Q5F0_9HYPO</name>
<dbReference type="EMBL" id="NKCI01000058">
    <property type="protein sequence ID" value="RSL60462.1"/>
    <property type="molecule type" value="Genomic_DNA"/>
</dbReference>
<evidence type="ECO:0000313" key="4">
    <source>
        <dbReference type="EMBL" id="RSL60462.1"/>
    </source>
</evidence>
<feature type="compositionally biased region" description="Low complexity" evidence="1">
    <location>
        <begin position="401"/>
        <end position="566"/>
    </location>
</feature>
<comment type="caution">
    <text evidence="4">The sequence shown here is derived from an EMBL/GenBank/DDBJ whole genome shotgun (WGS) entry which is preliminary data.</text>
</comment>
<evidence type="ECO:0000259" key="3">
    <source>
        <dbReference type="Pfam" id="PF25485"/>
    </source>
</evidence>
<feature type="chain" id="PRO_5018985818" description="DUF7908 domain-containing protein" evidence="2">
    <location>
        <begin position="20"/>
        <end position="714"/>
    </location>
</feature>
<feature type="compositionally biased region" description="Low complexity" evidence="1">
    <location>
        <begin position="324"/>
        <end position="344"/>
    </location>
</feature>
<feature type="region of interest" description="Disordered" evidence="1">
    <location>
        <begin position="46"/>
        <end position="114"/>
    </location>
</feature>
<sequence length="714" mass="74393">MKRHVFIAAVLGTLGRVAADDQASMALDSLCVTYLSTYLAPISIQDEPSSSKKAEWERPSSENTGRLPITPNIRPTFGRNSSTTEDRTGSQDPLGSDTSLPDFEPTRSFPSSLIDPESVDIEATSLDSTGGMITDDVTSLPALTTSDLDIRLSSDALPTSSGFLEPAGRLVLFVVSVAADNEKRDLNKRAMGGFVGNDNPDVCTFAATFNLAESQLFEGGVPIYYSGEDFKELAGQDLPPPGAITMTFSASAQGLVFRNSALPNGQAGYCQGTDGKVYITFTSGPPGCTPVDVAIYDVAQCQNGVLVGLGSSSSTGSDVPTPETSTSQVASRSSSPVSQSTDSVPEAPSDNTDSEVSTAASSKGQSSEPLDPIASTTDSSISVETSTDSTVEHESSYLQPADTSSADISTSSEKSPSLESTTRLSDESSTSSTIVEISTDSTIQLESSSLQQAESSSRDLSTSPGDSSTSSDESPLLESTALSSEESSASSVSPTSQIDTESQSDSETAASSDSTTIADAESTSDALETTLDATTQETTSSSGDGTTTQIPTTTEDTTTIVSTSEDLSTAQEATTASVDACVSGITSPDGQPPLPDREDDCKELNVVTVSPYTVTTTIVENQLVLGIPTGWPTLRPTLTQLARRQAEEATTITPSATPDYATYCDSPSDYYEACSSLGVTRFTTTLPTPTKTETSTEPECFVTRMVKRAGESLG</sequence>
<dbReference type="OrthoDB" id="3563678at2759"/>
<feature type="region of interest" description="Disordered" evidence="1">
    <location>
        <begin position="311"/>
        <end position="575"/>
    </location>
</feature>
<gene>
    <name evidence="4" type="ORF">CEP54_006750</name>
</gene>